<keyword evidence="9" id="KW-1185">Reference proteome</keyword>
<evidence type="ECO:0000256" key="2">
    <source>
        <dbReference type="ARBA" id="ARBA00022723"/>
    </source>
</evidence>
<evidence type="ECO:0000259" key="7">
    <source>
        <dbReference type="PROSITE" id="PS51471"/>
    </source>
</evidence>
<dbReference type="PANTHER" id="PTHR10869">
    <property type="entry name" value="PROLYL 4-HYDROXYLASE ALPHA SUBUNIT"/>
    <property type="match status" value="1"/>
</dbReference>
<keyword evidence="3" id="KW-0847">Vitamin C</keyword>
<evidence type="ECO:0000256" key="5">
    <source>
        <dbReference type="ARBA" id="ARBA00023002"/>
    </source>
</evidence>
<keyword evidence="2" id="KW-0479">Metal-binding</keyword>
<evidence type="ECO:0000256" key="6">
    <source>
        <dbReference type="ARBA" id="ARBA00023004"/>
    </source>
</evidence>
<dbReference type="EMBL" id="SLXV01000007">
    <property type="protein sequence ID" value="TCP69591.1"/>
    <property type="molecule type" value="Genomic_DNA"/>
</dbReference>
<dbReference type="PANTHER" id="PTHR10869:SF229">
    <property type="entry name" value="PROLYL 4-HYDROXYLASE ALPHA SUBUNIT DOMAIN-CONTAINING PROTEIN"/>
    <property type="match status" value="1"/>
</dbReference>
<dbReference type="InterPro" id="IPR045054">
    <property type="entry name" value="P4HA-like"/>
</dbReference>
<comment type="cofactor">
    <cofactor evidence="1">
        <name>L-ascorbate</name>
        <dbReference type="ChEBI" id="CHEBI:38290"/>
    </cofactor>
</comment>
<dbReference type="GO" id="GO:0004656">
    <property type="term" value="F:procollagen-proline 4-dioxygenase activity"/>
    <property type="evidence" value="ECO:0007669"/>
    <property type="project" value="TreeGrafter"/>
</dbReference>
<name>A0A4R2SEL6_9BACL</name>
<dbReference type="SMART" id="SM00702">
    <property type="entry name" value="P4Hc"/>
    <property type="match status" value="1"/>
</dbReference>
<protein>
    <submittedName>
        <fullName evidence="8">Prolyl 4-hydroxylase</fullName>
    </submittedName>
</protein>
<evidence type="ECO:0000256" key="1">
    <source>
        <dbReference type="ARBA" id="ARBA00001961"/>
    </source>
</evidence>
<dbReference type="GO" id="GO:0031418">
    <property type="term" value="F:L-ascorbic acid binding"/>
    <property type="evidence" value="ECO:0007669"/>
    <property type="project" value="UniProtKB-KW"/>
</dbReference>
<dbReference type="RefSeq" id="WP_243649430.1">
    <property type="nucleotide sequence ID" value="NZ_SLXV01000007.1"/>
</dbReference>
<evidence type="ECO:0000313" key="8">
    <source>
        <dbReference type="EMBL" id="TCP69591.1"/>
    </source>
</evidence>
<dbReference type="InterPro" id="IPR044862">
    <property type="entry name" value="Pro_4_hyd_alph_FE2OG_OXY"/>
</dbReference>
<reference evidence="8 9" key="1">
    <citation type="submission" date="2019-03" db="EMBL/GenBank/DDBJ databases">
        <title>Genomic Encyclopedia of Type Strains, Phase IV (KMG-IV): sequencing the most valuable type-strain genomes for metagenomic binning, comparative biology and taxonomic classification.</title>
        <authorList>
            <person name="Goeker M."/>
        </authorList>
    </citation>
    <scope>NUCLEOTIDE SEQUENCE [LARGE SCALE GENOMIC DNA]</scope>
    <source>
        <strain evidence="8 9">DSM 46831</strain>
    </source>
</reference>
<evidence type="ECO:0000313" key="9">
    <source>
        <dbReference type="Proteomes" id="UP000294746"/>
    </source>
</evidence>
<feature type="domain" description="Fe2OG dioxygenase" evidence="7">
    <location>
        <begin position="84"/>
        <end position="194"/>
    </location>
</feature>
<evidence type="ECO:0000256" key="4">
    <source>
        <dbReference type="ARBA" id="ARBA00022964"/>
    </source>
</evidence>
<dbReference type="InterPro" id="IPR005123">
    <property type="entry name" value="Oxoglu/Fe-dep_dioxygenase_dom"/>
</dbReference>
<keyword evidence="5" id="KW-0560">Oxidoreductase</keyword>
<sequence length="198" mass="22838">MTGLTTNPTVLHDDPLVSYYEQVITPEECNHIIEVAKKHIIPAQSYGHGPERTSDYTWLNHYYDAVFSNVCVRVAVLVNQQLNHSEPLQVATYQPGGEFHFHHDTYNVHTEYGKGQVERGGQRMFTAILYLNDVIEGGETTFDYLDLKFTPRQGNFLFFENCIRGTNVPNERAMHAGRPVVQGDKWIATLWFREKQQY</sequence>
<comment type="caution">
    <text evidence="8">The sequence shown here is derived from an EMBL/GenBank/DDBJ whole genome shotgun (WGS) entry which is preliminary data.</text>
</comment>
<keyword evidence="6" id="KW-0408">Iron</keyword>
<proteinExistence type="predicted"/>
<dbReference type="InterPro" id="IPR006620">
    <property type="entry name" value="Pro_4_hyd_alph"/>
</dbReference>
<keyword evidence="4" id="KW-0223">Dioxygenase</keyword>
<dbReference type="Gene3D" id="2.60.120.620">
    <property type="entry name" value="q2cbj1_9rhob like domain"/>
    <property type="match status" value="1"/>
</dbReference>
<dbReference type="PROSITE" id="PS51471">
    <property type="entry name" value="FE2OG_OXY"/>
    <property type="match status" value="1"/>
</dbReference>
<dbReference type="Pfam" id="PF13640">
    <property type="entry name" value="2OG-FeII_Oxy_3"/>
    <property type="match status" value="1"/>
</dbReference>
<dbReference type="AlphaFoldDB" id="A0A4R2SEL6"/>
<organism evidence="8 9">
    <name type="scientific">Baia soyae</name>
    <dbReference type="NCBI Taxonomy" id="1544746"/>
    <lineage>
        <taxon>Bacteria</taxon>
        <taxon>Bacillati</taxon>
        <taxon>Bacillota</taxon>
        <taxon>Bacilli</taxon>
        <taxon>Bacillales</taxon>
        <taxon>Thermoactinomycetaceae</taxon>
        <taxon>Baia</taxon>
    </lineage>
</organism>
<dbReference type="GO" id="GO:0005506">
    <property type="term" value="F:iron ion binding"/>
    <property type="evidence" value="ECO:0007669"/>
    <property type="project" value="InterPro"/>
</dbReference>
<dbReference type="Proteomes" id="UP000294746">
    <property type="component" value="Unassembled WGS sequence"/>
</dbReference>
<evidence type="ECO:0000256" key="3">
    <source>
        <dbReference type="ARBA" id="ARBA00022896"/>
    </source>
</evidence>
<gene>
    <name evidence="8" type="ORF">EDD57_10728</name>
</gene>
<accession>A0A4R2SEL6</accession>